<sequence length="60" mass="6806">MSELPNYCSKTSILSETAPVQVIGSLFHRFAPSPGHPSPDSVLMLHMERRLLIRRETSQR</sequence>
<gene>
    <name evidence="1" type="ORF">E2C01_051163</name>
</gene>
<dbReference type="Proteomes" id="UP000324222">
    <property type="component" value="Unassembled WGS sequence"/>
</dbReference>
<protein>
    <submittedName>
        <fullName evidence="1">Uncharacterized protein</fullName>
    </submittedName>
</protein>
<evidence type="ECO:0000313" key="1">
    <source>
        <dbReference type="EMBL" id="MPC57188.1"/>
    </source>
</evidence>
<accession>A0A5B7GJF8</accession>
<evidence type="ECO:0000313" key="2">
    <source>
        <dbReference type="Proteomes" id="UP000324222"/>
    </source>
</evidence>
<dbReference type="EMBL" id="VSRR010014576">
    <property type="protein sequence ID" value="MPC57188.1"/>
    <property type="molecule type" value="Genomic_DNA"/>
</dbReference>
<comment type="caution">
    <text evidence="1">The sequence shown here is derived from an EMBL/GenBank/DDBJ whole genome shotgun (WGS) entry which is preliminary data.</text>
</comment>
<name>A0A5B7GJF8_PORTR</name>
<dbReference type="AlphaFoldDB" id="A0A5B7GJF8"/>
<keyword evidence="2" id="KW-1185">Reference proteome</keyword>
<reference evidence="1 2" key="1">
    <citation type="submission" date="2019-05" db="EMBL/GenBank/DDBJ databases">
        <title>Another draft genome of Portunus trituberculatus and its Hox gene families provides insights of decapod evolution.</title>
        <authorList>
            <person name="Jeong J.-H."/>
            <person name="Song I."/>
            <person name="Kim S."/>
            <person name="Choi T."/>
            <person name="Kim D."/>
            <person name="Ryu S."/>
            <person name="Kim W."/>
        </authorList>
    </citation>
    <scope>NUCLEOTIDE SEQUENCE [LARGE SCALE GENOMIC DNA]</scope>
    <source>
        <tissue evidence="1">Muscle</tissue>
    </source>
</reference>
<proteinExistence type="predicted"/>
<organism evidence="1 2">
    <name type="scientific">Portunus trituberculatus</name>
    <name type="common">Swimming crab</name>
    <name type="synonym">Neptunus trituberculatus</name>
    <dbReference type="NCBI Taxonomy" id="210409"/>
    <lineage>
        <taxon>Eukaryota</taxon>
        <taxon>Metazoa</taxon>
        <taxon>Ecdysozoa</taxon>
        <taxon>Arthropoda</taxon>
        <taxon>Crustacea</taxon>
        <taxon>Multicrustacea</taxon>
        <taxon>Malacostraca</taxon>
        <taxon>Eumalacostraca</taxon>
        <taxon>Eucarida</taxon>
        <taxon>Decapoda</taxon>
        <taxon>Pleocyemata</taxon>
        <taxon>Brachyura</taxon>
        <taxon>Eubrachyura</taxon>
        <taxon>Portunoidea</taxon>
        <taxon>Portunidae</taxon>
        <taxon>Portuninae</taxon>
        <taxon>Portunus</taxon>
    </lineage>
</organism>